<gene>
    <name evidence="1" type="ORF">IOQ59_02810</name>
</gene>
<dbReference type="RefSeq" id="WP_193951740.1">
    <property type="nucleotide sequence ID" value="NZ_JADEYS010000002.1"/>
</dbReference>
<name>A0A8J7FFB5_9GAMM</name>
<dbReference type="EMBL" id="JADEYS010000002">
    <property type="protein sequence ID" value="MBE9396188.1"/>
    <property type="molecule type" value="Genomic_DNA"/>
</dbReference>
<proteinExistence type="predicted"/>
<reference evidence="1" key="1">
    <citation type="submission" date="2020-10" db="EMBL/GenBank/DDBJ databases">
        <title>Bacterium isolated from coastal waters sediment.</title>
        <authorList>
            <person name="Chen R.-J."/>
            <person name="Lu D.-C."/>
            <person name="Zhu K.-L."/>
            <person name="Du Z.-J."/>
        </authorList>
    </citation>
    <scope>NUCLEOTIDE SEQUENCE</scope>
    <source>
        <strain evidence="1">N1Y112</strain>
    </source>
</reference>
<organism evidence="1 2">
    <name type="scientific">Pontibacterium sinense</name>
    <dbReference type="NCBI Taxonomy" id="2781979"/>
    <lineage>
        <taxon>Bacteria</taxon>
        <taxon>Pseudomonadati</taxon>
        <taxon>Pseudomonadota</taxon>
        <taxon>Gammaproteobacteria</taxon>
        <taxon>Oceanospirillales</taxon>
        <taxon>Oceanospirillaceae</taxon>
        <taxon>Pontibacterium</taxon>
    </lineage>
</organism>
<comment type="caution">
    <text evidence="1">The sequence shown here is derived from an EMBL/GenBank/DDBJ whole genome shotgun (WGS) entry which is preliminary data.</text>
</comment>
<evidence type="ECO:0000313" key="2">
    <source>
        <dbReference type="Proteomes" id="UP000640333"/>
    </source>
</evidence>
<protein>
    <submittedName>
        <fullName evidence="1">Uncharacterized protein</fullName>
    </submittedName>
</protein>
<sequence length="89" mass="9929">MSLVDEKLETLLEIVELENGDLAIRRAEDEESEPLMVVGFSDELRETLEEKCIEVGRMMLTAGIHMVAESGHNLSPVNEPVVETLPTIH</sequence>
<evidence type="ECO:0000313" key="1">
    <source>
        <dbReference type="EMBL" id="MBE9396188.1"/>
    </source>
</evidence>
<dbReference type="Proteomes" id="UP000640333">
    <property type="component" value="Unassembled WGS sequence"/>
</dbReference>
<dbReference type="AlphaFoldDB" id="A0A8J7FFB5"/>
<keyword evidence="2" id="KW-1185">Reference proteome</keyword>
<accession>A0A8J7FFB5</accession>